<dbReference type="CDD" id="cd07576">
    <property type="entry name" value="R-amidase_like"/>
    <property type="match status" value="1"/>
</dbReference>
<reference evidence="3" key="1">
    <citation type="submission" date="2022-03" db="EMBL/GenBank/DDBJ databases">
        <title>Fererhizobium litorale gen. nov., sp. nov., isolated from sandy sediments of the Sea of Japan seashore.</title>
        <authorList>
            <person name="Romanenko L."/>
            <person name="Kurilenko V."/>
            <person name="Otstavnykh N."/>
            <person name="Svetashev V."/>
            <person name="Tekutyeva L."/>
            <person name="Isaeva M."/>
            <person name="Mikhailov V."/>
        </authorList>
    </citation>
    <scope>NUCLEOTIDE SEQUENCE</scope>
    <source>
        <strain evidence="3">KMM 9576</strain>
    </source>
</reference>
<evidence type="ECO:0000313" key="4">
    <source>
        <dbReference type="Proteomes" id="UP001161580"/>
    </source>
</evidence>
<feature type="domain" description="CN hydrolase" evidence="2">
    <location>
        <begin position="1"/>
        <end position="239"/>
    </location>
</feature>
<dbReference type="InterPro" id="IPR001110">
    <property type="entry name" value="UPF0012_CS"/>
</dbReference>
<dbReference type="SUPFAM" id="SSF56317">
    <property type="entry name" value="Carbon-nitrogen hydrolase"/>
    <property type="match status" value="1"/>
</dbReference>
<dbReference type="PANTHER" id="PTHR23088:SF27">
    <property type="entry name" value="DEAMINATED GLUTATHIONE AMIDASE"/>
    <property type="match status" value="1"/>
</dbReference>
<proteinExistence type="inferred from homology"/>
<dbReference type="GO" id="GO:0016787">
    <property type="term" value="F:hydrolase activity"/>
    <property type="evidence" value="ECO:0007669"/>
    <property type="project" value="UniProtKB-KW"/>
</dbReference>
<dbReference type="PANTHER" id="PTHR23088">
    <property type="entry name" value="NITRILASE-RELATED"/>
    <property type="match status" value="1"/>
</dbReference>
<dbReference type="Pfam" id="PF00795">
    <property type="entry name" value="CN_hydrolase"/>
    <property type="match status" value="1"/>
</dbReference>
<keyword evidence="3" id="KW-0378">Hydrolase</keyword>
<accession>A0AAE3Q788</accession>
<dbReference type="InterPro" id="IPR003010">
    <property type="entry name" value="C-N_Hydrolase"/>
</dbReference>
<protein>
    <submittedName>
        <fullName evidence="3">Carbon-nitrogen hydrolase family protein</fullName>
    </submittedName>
</protein>
<organism evidence="3 4">
    <name type="scientific">Ferirhizobium litorale</name>
    <dbReference type="NCBI Taxonomy" id="2927786"/>
    <lineage>
        <taxon>Bacteria</taxon>
        <taxon>Pseudomonadati</taxon>
        <taxon>Pseudomonadota</taxon>
        <taxon>Alphaproteobacteria</taxon>
        <taxon>Hyphomicrobiales</taxon>
        <taxon>Rhizobiaceae</taxon>
        <taxon>Ferirhizobium</taxon>
    </lineage>
</organism>
<dbReference type="EMBL" id="JALDYZ010000001">
    <property type="protein sequence ID" value="MDI7920527.1"/>
    <property type="molecule type" value="Genomic_DNA"/>
</dbReference>
<dbReference type="Gene3D" id="3.60.110.10">
    <property type="entry name" value="Carbon-nitrogen hydrolase"/>
    <property type="match status" value="1"/>
</dbReference>
<dbReference type="RefSeq" id="WP_311784724.1">
    <property type="nucleotide sequence ID" value="NZ_JALDYY010000001.1"/>
</dbReference>
<dbReference type="InterPro" id="IPR044083">
    <property type="entry name" value="RamA-like"/>
</dbReference>
<dbReference type="InterPro" id="IPR036526">
    <property type="entry name" value="C-N_Hydrolase_sf"/>
</dbReference>
<dbReference type="PROSITE" id="PS50263">
    <property type="entry name" value="CN_HYDROLASE"/>
    <property type="match status" value="1"/>
</dbReference>
<evidence type="ECO:0000256" key="1">
    <source>
        <dbReference type="ARBA" id="ARBA00010613"/>
    </source>
</evidence>
<dbReference type="Proteomes" id="UP001161580">
    <property type="component" value="Unassembled WGS sequence"/>
</dbReference>
<name>A0AAE3Q788_9HYPH</name>
<evidence type="ECO:0000313" key="3">
    <source>
        <dbReference type="EMBL" id="MDI7920527.1"/>
    </source>
</evidence>
<dbReference type="PROSITE" id="PS01227">
    <property type="entry name" value="UPF0012"/>
    <property type="match status" value="1"/>
</dbReference>
<sequence>MQISLFQMQPISGDVELNLQKIERASRVAAEIGAELLVTPELAVTGYALGKDFTSVAEARNGPAVRRLQVMADEQGLAIAAGFAEKEDDGVVYNSAVVVRPRETPVFYRKCHLYGPVEKAAFAPGGEAPATFKVGGLRAGMLICYDVEFPEMVRGLALAGAELVIVPTALPAGKSARHVAQLVVPSRAMENQVFIAYADLCGQEAGLTYEGRSVIVAPDGEALARAGHDETILFASIDPGAYEACHKENPYLTDRRPELYGALVQR</sequence>
<evidence type="ECO:0000259" key="2">
    <source>
        <dbReference type="PROSITE" id="PS50263"/>
    </source>
</evidence>
<gene>
    <name evidence="3" type="ORF">MRS75_00355</name>
</gene>
<comment type="similarity">
    <text evidence="1">Belongs to the carbon-nitrogen hydrolase superfamily. NIT1/NIT2 family.</text>
</comment>
<comment type="caution">
    <text evidence="3">The sequence shown here is derived from an EMBL/GenBank/DDBJ whole genome shotgun (WGS) entry which is preliminary data.</text>
</comment>
<dbReference type="AlphaFoldDB" id="A0AAE3Q788"/>
<keyword evidence="4" id="KW-1185">Reference proteome</keyword>